<protein>
    <submittedName>
        <fullName evidence="1">(rape) hypothetical protein</fullName>
    </submittedName>
    <submittedName>
        <fullName evidence="2">BnaC03g53960D protein</fullName>
    </submittedName>
</protein>
<name>A0A078G923_BRANA</name>
<evidence type="ECO:0000313" key="1">
    <source>
        <dbReference type="EMBL" id="CAF1708214.1"/>
    </source>
</evidence>
<dbReference type="Proteomes" id="UP001295469">
    <property type="component" value="Chromosome C03"/>
</dbReference>
<dbReference type="Proteomes" id="UP000028999">
    <property type="component" value="Unassembled WGS sequence"/>
</dbReference>
<dbReference type="Gramene" id="CDY21228">
    <property type="protein sequence ID" value="CDY21228"/>
    <property type="gene ID" value="GSBRNA2T00015475001"/>
</dbReference>
<accession>A0A078G923</accession>
<dbReference type="EMBL" id="HG994367">
    <property type="protein sequence ID" value="CAF1708214.1"/>
    <property type="molecule type" value="Genomic_DNA"/>
</dbReference>
<reference evidence="2 3" key="1">
    <citation type="journal article" date="2014" name="Science">
        <title>Plant genetics. Early allopolyploid evolution in the post-Neolithic Brassica napus oilseed genome.</title>
        <authorList>
            <person name="Chalhoub B."/>
            <person name="Denoeud F."/>
            <person name="Liu S."/>
            <person name="Parkin I.A."/>
            <person name="Tang H."/>
            <person name="Wang X."/>
            <person name="Chiquet J."/>
            <person name="Belcram H."/>
            <person name="Tong C."/>
            <person name="Samans B."/>
            <person name="Correa M."/>
            <person name="Da Silva C."/>
            <person name="Just J."/>
            <person name="Falentin C."/>
            <person name="Koh C.S."/>
            <person name="Le Clainche I."/>
            <person name="Bernard M."/>
            <person name="Bento P."/>
            <person name="Noel B."/>
            <person name="Labadie K."/>
            <person name="Alberti A."/>
            <person name="Charles M."/>
            <person name="Arnaud D."/>
            <person name="Guo H."/>
            <person name="Daviaud C."/>
            <person name="Alamery S."/>
            <person name="Jabbari K."/>
            <person name="Zhao M."/>
            <person name="Edger P.P."/>
            <person name="Chelaifa H."/>
            <person name="Tack D."/>
            <person name="Lassalle G."/>
            <person name="Mestiri I."/>
            <person name="Schnel N."/>
            <person name="Le Paslier M.C."/>
            <person name="Fan G."/>
            <person name="Renault V."/>
            <person name="Bayer P.E."/>
            <person name="Golicz A.A."/>
            <person name="Manoli S."/>
            <person name="Lee T.H."/>
            <person name="Thi V.H."/>
            <person name="Chalabi S."/>
            <person name="Hu Q."/>
            <person name="Fan C."/>
            <person name="Tollenaere R."/>
            <person name="Lu Y."/>
            <person name="Battail C."/>
            <person name="Shen J."/>
            <person name="Sidebottom C.H."/>
            <person name="Wang X."/>
            <person name="Canaguier A."/>
            <person name="Chauveau A."/>
            <person name="Berard A."/>
            <person name="Deniot G."/>
            <person name="Guan M."/>
            <person name="Liu Z."/>
            <person name="Sun F."/>
            <person name="Lim Y.P."/>
            <person name="Lyons E."/>
            <person name="Town C.D."/>
            <person name="Bancroft I."/>
            <person name="Wang X."/>
            <person name="Meng J."/>
            <person name="Ma J."/>
            <person name="Pires J.C."/>
            <person name="King G.J."/>
            <person name="Brunel D."/>
            <person name="Delourme R."/>
            <person name="Renard M."/>
            <person name="Aury J.M."/>
            <person name="Adams K.L."/>
            <person name="Batley J."/>
            <person name="Snowdon R.J."/>
            <person name="Tost J."/>
            <person name="Edwards D."/>
            <person name="Zhou Y."/>
            <person name="Hua W."/>
            <person name="Sharpe A.G."/>
            <person name="Paterson A.H."/>
            <person name="Guan C."/>
            <person name="Wincker P."/>
        </authorList>
    </citation>
    <scope>NUCLEOTIDE SEQUENCE [LARGE SCALE GENOMIC DNA]</scope>
    <source>
        <strain evidence="3">cv. Darmor-bzh</strain>
    </source>
</reference>
<dbReference type="AlphaFoldDB" id="A0A078G923"/>
<gene>
    <name evidence="2" type="primary">BnaC03g53960D</name>
    <name evidence="1" type="ORF">DARMORV10_C03P67540.1</name>
    <name evidence="2" type="ORF">GSBRNA2T00015475001</name>
</gene>
<reference evidence="2" key="2">
    <citation type="submission" date="2014-06" db="EMBL/GenBank/DDBJ databases">
        <authorList>
            <person name="Genoscope - CEA"/>
        </authorList>
    </citation>
    <scope>NUCLEOTIDE SEQUENCE</scope>
</reference>
<proteinExistence type="predicted"/>
<dbReference type="EMBL" id="LK032117">
    <property type="protein sequence ID" value="CDY21228.1"/>
    <property type="molecule type" value="Genomic_DNA"/>
</dbReference>
<evidence type="ECO:0000313" key="2">
    <source>
        <dbReference type="EMBL" id="CDY21228.1"/>
    </source>
</evidence>
<reference evidence="1" key="3">
    <citation type="submission" date="2021-01" db="EMBL/GenBank/DDBJ databases">
        <authorList>
            <consortium name="Genoscope - CEA"/>
            <person name="William W."/>
        </authorList>
    </citation>
    <scope>NUCLEOTIDE SEQUENCE</scope>
</reference>
<evidence type="ECO:0000313" key="3">
    <source>
        <dbReference type="Proteomes" id="UP000028999"/>
    </source>
</evidence>
<keyword evidence="3" id="KW-1185">Reference proteome</keyword>
<organism evidence="2 3">
    <name type="scientific">Brassica napus</name>
    <name type="common">Rape</name>
    <dbReference type="NCBI Taxonomy" id="3708"/>
    <lineage>
        <taxon>Eukaryota</taxon>
        <taxon>Viridiplantae</taxon>
        <taxon>Streptophyta</taxon>
        <taxon>Embryophyta</taxon>
        <taxon>Tracheophyta</taxon>
        <taxon>Spermatophyta</taxon>
        <taxon>Magnoliopsida</taxon>
        <taxon>eudicotyledons</taxon>
        <taxon>Gunneridae</taxon>
        <taxon>Pentapetalae</taxon>
        <taxon>rosids</taxon>
        <taxon>malvids</taxon>
        <taxon>Brassicales</taxon>
        <taxon>Brassicaceae</taxon>
        <taxon>Brassiceae</taxon>
        <taxon>Brassica</taxon>
    </lineage>
</organism>
<dbReference type="PaxDb" id="3708-A0A078G923"/>
<sequence length="114" mass="12670">MWRSSTRSILRSDHGGSVVGICQLIWKISEVRQSFVSWVFSFSLVFLHASDGGTYIFWTSTLLDLQIPVLHGVERSLRAHVFFVFVYYGGFQSLHSCKSISGDVCTSVTTSGAS</sequence>